<keyword evidence="1" id="KW-0732">Signal</keyword>
<gene>
    <name evidence="2" type="ORF">E6K81_01500</name>
</gene>
<dbReference type="AlphaFoldDB" id="A0A538UDV3"/>
<dbReference type="EMBL" id="VBPB01000018">
    <property type="protein sequence ID" value="TMQ74056.1"/>
    <property type="molecule type" value="Genomic_DNA"/>
</dbReference>
<evidence type="ECO:0000313" key="2">
    <source>
        <dbReference type="EMBL" id="TMQ74056.1"/>
    </source>
</evidence>
<name>A0A538UDV3_UNCEI</name>
<proteinExistence type="predicted"/>
<dbReference type="SUPFAM" id="SSF48452">
    <property type="entry name" value="TPR-like"/>
    <property type="match status" value="1"/>
</dbReference>
<reference evidence="2 3" key="1">
    <citation type="journal article" date="2019" name="Nat. Microbiol.">
        <title>Mediterranean grassland soil C-N compound turnover is dependent on rainfall and depth, and is mediated by genomically divergent microorganisms.</title>
        <authorList>
            <person name="Diamond S."/>
            <person name="Andeer P.F."/>
            <person name="Li Z."/>
            <person name="Crits-Christoph A."/>
            <person name="Burstein D."/>
            <person name="Anantharaman K."/>
            <person name="Lane K.R."/>
            <person name="Thomas B.C."/>
            <person name="Pan C."/>
            <person name="Northen T.R."/>
            <person name="Banfield J.F."/>
        </authorList>
    </citation>
    <scope>NUCLEOTIDE SEQUENCE [LARGE SCALE GENOMIC DNA]</scope>
    <source>
        <strain evidence="2">WS_11</strain>
    </source>
</reference>
<comment type="caution">
    <text evidence="2">The sequence shown here is derived from an EMBL/GenBank/DDBJ whole genome shotgun (WGS) entry which is preliminary data.</text>
</comment>
<evidence type="ECO:0000256" key="1">
    <source>
        <dbReference type="SAM" id="SignalP"/>
    </source>
</evidence>
<evidence type="ECO:0000313" key="3">
    <source>
        <dbReference type="Proteomes" id="UP000319771"/>
    </source>
</evidence>
<organism evidence="2 3">
    <name type="scientific">Eiseniibacteriota bacterium</name>
    <dbReference type="NCBI Taxonomy" id="2212470"/>
    <lineage>
        <taxon>Bacteria</taxon>
        <taxon>Candidatus Eiseniibacteriota</taxon>
    </lineage>
</organism>
<dbReference type="Proteomes" id="UP000319771">
    <property type="component" value="Unassembled WGS sequence"/>
</dbReference>
<feature type="signal peptide" evidence="1">
    <location>
        <begin position="1"/>
        <end position="26"/>
    </location>
</feature>
<dbReference type="Gene3D" id="1.25.40.10">
    <property type="entry name" value="Tetratricopeptide repeat domain"/>
    <property type="match status" value="1"/>
</dbReference>
<sequence length="509" mass="53558">MSRVRLLATIAAWLAAGALAGSPASAADPAPPASLALADSAWAKGDLAAAKRLYASVLAAEPDRSRGVFRLASLSDDPGEALRLYRRYVTLEPGDAWGHMALGDAWSRRGETAAAIAEYDVAARLAPDDRDVAVGRARVADRAGQREAAAATRERWLAAHPGDRPVWEDLGRTWLEAGRPRRAIAAYRHGLADEPGATAARRLRLAEALAGPAFEPRSRVSRDADGDRTVVGGFVADVAVADGARLGLDVSRARVEDATAAARVDDVRARLELRPRAAWRIEAGVGLARLDLGAGGSATRAVGDVRARRRAGAGSPALDLRAERAPLAATPGLVADRAMRDEGRLHLEWPVSRLRLRGDLRGARIASAGTINWRREAGAGLGIAVSPAVTPWVQVRVSGFRDPTDAGYFAPRRCEAATLGAAVELGEGSPWTLSLDAGAGAQRFAARGPLQPWALALASDDYASCSLGAGRELRIGVELENSPGLASTAATGERWSYGALSLALRWALR</sequence>
<protein>
    <submittedName>
        <fullName evidence="2">Tetratricopeptide repeat protein</fullName>
    </submittedName>
</protein>
<feature type="chain" id="PRO_5022044160" evidence="1">
    <location>
        <begin position="27"/>
        <end position="509"/>
    </location>
</feature>
<accession>A0A538UDV3</accession>
<dbReference type="InterPro" id="IPR011990">
    <property type="entry name" value="TPR-like_helical_dom_sf"/>
</dbReference>